<evidence type="ECO:0000256" key="4">
    <source>
        <dbReference type="SAM" id="SignalP"/>
    </source>
</evidence>
<name>A0AAV6HCP6_9TELE</name>
<dbReference type="InterPro" id="IPR013320">
    <property type="entry name" value="ConA-like_dom_sf"/>
</dbReference>
<dbReference type="InterPro" id="IPR001791">
    <property type="entry name" value="Laminin_G"/>
</dbReference>
<keyword evidence="3" id="KW-0677">Repeat</keyword>
<evidence type="ECO:0000313" key="7">
    <source>
        <dbReference type="Proteomes" id="UP000823561"/>
    </source>
</evidence>
<sequence>MLVRGRFGVQTWGPPLMGPLLLAWGLLFSGVAHADDNPWRPCTDLLPLDLLQRVLPGDGGALEGVRMVQTRGARGVRITGGQRSMSFPASQIFINCPLFPSEFSMVITLNLPRANQQRDSEYVFTLLDEEKDRVLLGLSVAHGDVHFLFWSGLGRRRVSFKGVALADGRWHTLVLAVTGQFTILTLDCGMPLELIHDRPFPSDLDTRGSRFFIGSRRRYRGLFSGLLRQLVLLPGSDATPRMCPSSVPSLPVLSVPPSLLQLPAKGSSANQLPLYPYEAEVRVTEGLVPPCGDLEQGQLWVNTLKRGLYLCDGLMWLPMLEEHARLDYVEDYQYLHTRSKTSDTEVFFIPSAGLFLAAAGRDSQSGSAIYKWEEGKFRLYQNISTFEAQAWKYFTIGKRRHTHTVITGDMGGLVFRGGKPCGQS</sequence>
<dbReference type="PANTHER" id="PTHR15261:SF5">
    <property type="entry name" value="THROMBOSPONDIN-TYPE LAMININ G DOMAIN AND EAR REPEAT-CONTAINING PROTEIN"/>
    <property type="match status" value="1"/>
</dbReference>
<feature type="domain" description="Thrombospondin-like N-terminal" evidence="5">
    <location>
        <begin position="58"/>
        <end position="236"/>
    </location>
</feature>
<evidence type="ECO:0000256" key="1">
    <source>
        <dbReference type="ARBA" id="ARBA00004645"/>
    </source>
</evidence>
<evidence type="ECO:0000259" key="5">
    <source>
        <dbReference type="SMART" id="SM00210"/>
    </source>
</evidence>
<dbReference type="Pfam" id="PF03736">
    <property type="entry name" value="EPTP"/>
    <property type="match status" value="1"/>
</dbReference>
<feature type="chain" id="PRO_5043944235" description="Thrombospondin-like N-terminal domain-containing protein" evidence="4">
    <location>
        <begin position="35"/>
        <end position="424"/>
    </location>
</feature>
<dbReference type="PROSITE" id="PS50912">
    <property type="entry name" value="EAR"/>
    <property type="match status" value="1"/>
</dbReference>
<dbReference type="AlphaFoldDB" id="A0AAV6HCP6"/>
<dbReference type="GO" id="GO:0032420">
    <property type="term" value="C:stereocilium"/>
    <property type="evidence" value="ECO:0007669"/>
    <property type="project" value="UniProtKB-SubCell"/>
</dbReference>
<dbReference type="InterPro" id="IPR005492">
    <property type="entry name" value="EPTP"/>
</dbReference>
<dbReference type="SUPFAM" id="SSF49899">
    <property type="entry name" value="Concanavalin A-like lectins/glucanases"/>
    <property type="match status" value="1"/>
</dbReference>
<accession>A0AAV6HCP6</accession>
<dbReference type="EMBL" id="JADWDJ010000003">
    <property type="protein sequence ID" value="KAG5283611.1"/>
    <property type="molecule type" value="Genomic_DNA"/>
</dbReference>
<dbReference type="InterPro" id="IPR009039">
    <property type="entry name" value="EAR"/>
</dbReference>
<keyword evidence="7" id="KW-1185">Reference proteome</keyword>
<dbReference type="PANTHER" id="PTHR15261">
    <property type="entry name" value="THROMBOSPONDIN-TYPE LAMININ G DOMAIN AND EAR REPEAT-CONTAINING"/>
    <property type="match status" value="1"/>
</dbReference>
<dbReference type="Pfam" id="PF02210">
    <property type="entry name" value="Laminin_G_2"/>
    <property type="match status" value="1"/>
</dbReference>
<gene>
    <name evidence="6" type="ORF">AALO_G00043990</name>
</gene>
<feature type="signal peptide" evidence="4">
    <location>
        <begin position="1"/>
        <end position="34"/>
    </location>
</feature>
<protein>
    <recommendedName>
        <fullName evidence="5">Thrombospondin-like N-terminal domain-containing protein</fullName>
    </recommendedName>
</protein>
<comment type="caution">
    <text evidence="6">The sequence shown here is derived from an EMBL/GenBank/DDBJ whole genome shotgun (WGS) entry which is preliminary data.</text>
</comment>
<evidence type="ECO:0000256" key="2">
    <source>
        <dbReference type="ARBA" id="ARBA00022729"/>
    </source>
</evidence>
<evidence type="ECO:0000256" key="3">
    <source>
        <dbReference type="ARBA" id="ARBA00022737"/>
    </source>
</evidence>
<comment type="subcellular location">
    <subcellularLocation>
        <location evidence="1">Cell projection</location>
        <location evidence="1">Stereocilium</location>
    </subcellularLocation>
</comment>
<keyword evidence="2 4" id="KW-0732">Signal</keyword>
<dbReference type="GO" id="GO:0007165">
    <property type="term" value="P:signal transduction"/>
    <property type="evidence" value="ECO:0007669"/>
    <property type="project" value="TreeGrafter"/>
</dbReference>
<organism evidence="6 7">
    <name type="scientific">Alosa alosa</name>
    <name type="common">allis shad</name>
    <dbReference type="NCBI Taxonomy" id="278164"/>
    <lineage>
        <taxon>Eukaryota</taxon>
        <taxon>Metazoa</taxon>
        <taxon>Chordata</taxon>
        <taxon>Craniata</taxon>
        <taxon>Vertebrata</taxon>
        <taxon>Euteleostomi</taxon>
        <taxon>Actinopterygii</taxon>
        <taxon>Neopterygii</taxon>
        <taxon>Teleostei</taxon>
        <taxon>Clupei</taxon>
        <taxon>Clupeiformes</taxon>
        <taxon>Clupeoidei</taxon>
        <taxon>Clupeidae</taxon>
        <taxon>Alosa</taxon>
    </lineage>
</organism>
<dbReference type="Proteomes" id="UP000823561">
    <property type="component" value="Chromosome 3"/>
</dbReference>
<evidence type="ECO:0000313" key="6">
    <source>
        <dbReference type="EMBL" id="KAG5283611.1"/>
    </source>
</evidence>
<proteinExistence type="predicted"/>
<dbReference type="Gene3D" id="2.60.120.200">
    <property type="match status" value="1"/>
</dbReference>
<dbReference type="SMART" id="SM00210">
    <property type="entry name" value="TSPN"/>
    <property type="match status" value="1"/>
</dbReference>
<dbReference type="InterPro" id="IPR048287">
    <property type="entry name" value="TSPN-like_N"/>
</dbReference>
<reference evidence="6" key="1">
    <citation type="submission" date="2020-10" db="EMBL/GenBank/DDBJ databases">
        <title>Chromosome-scale genome assembly of the Allis shad, Alosa alosa.</title>
        <authorList>
            <person name="Margot Z."/>
            <person name="Christophe K."/>
            <person name="Cabau C."/>
            <person name="Louis A."/>
            <person name="Berthelot C."/>
            <person name="Parey E."/>
            <person name="Roest Crollius H."/>
            <person name="Montfort J."/>
            <person name="Robinson-Rechavi M."/>
            <person name="Bucao C."/>
            <person name="Bouchez O."/>
            <person name="Gislard M."/>
            <person name="Lluch J."/>
            <person name="Milhes M."/>
            <person name="Lampietro C."/>
            <person name="Lopez Roques C."/>
            <person name="Donnadieu C."/>
            <person name="Braasch I."/>
            <person name="Desvignes T."/>
            <person name="Postlethwait J."/>
            <person name="Bobe J."/>
            <person name="Guiguen Y."/>
        </authorList>
    </citation>
    <scope>NUCLEOTIDE SEQUENCE</scope>
    <source>
        <strain evidence="6">M-15738</strain>
        <tissue evidence="6">Blood</tissue>
    </source>
</reference>